<dbReference type="Proteomes" id="UP001162156">
    <property type="component" value="Unassembled WGS sequence"/>
</dbReference>
<keyword evidence="9" id="KW-0539">Nucleus</keyword>
<name>A0AAV8WR48_9CUCU</name>
<dbReference type="InterPro" id="IPR036236">
    <property type="entry name" value="Znf_C2H2_sf"/>
</dbReference>
<comment type="subcellular location">
    <subcellularLocation>
        <location evidence="1">Nucleus</location>
    </subcellularLocation>
</comment>
<accession>A0AAV8WR48</accession>
<sequence length="384" mass="44714">MFTIYQDQLYSTNFNLDSLNSSNLHMQCKYFMDMVDCQKQPIPDNILENAVVDQLNESDAELLNLLTAEEDCTAILNNIATNEQFQRLISNETDFVPTEEMEQFMNKTCDIVQPSLETEEKKTKEGFKCDQCDRVCSTKKLLKKHLLIHTQERKFSCETCGKLFRHRYEVTAHKKSHNKPTFQCDICSKMFIHKSHLNVHRKKHLGEYTAFCKNCHIGFVSLTSFKIHRNTHHDNLQLVCDNCGAKLSTLSALKEHKLTHDPNYGKERSHICDICGKSYLTSRNLRSHMKIHSKIRPYICSICGKSVSSKSILETHLKMHTGVKDFACQICDKNFASKEYLLVHQRTHNGDKPFECTFLWKTFYSKDITYRSYKVPHRSKTVQM</sequence>
<keyword evidence="7" id="KW-0238">DNA-binding</keyword>
<dbReference type="GO" id="GO:0008270">
    <property type="term" value="F:zinc ion binding"/>
    <property type="evidence" value="ECO:0007669"/>
    <property type="project" value="UniProtKB-KW"/>
</dbReference>
<feature type="domain" description="C2H2-type" evidence="11">
    <location>
        <begin position="182"/>
        <end position="209"/>
    </location>
</feature>
<organism evidence="12 13">
    <name type="scientific">Rhamnusium bicolor</name>
    <dbReference type="NCBI Taxonomy" id="1586634"/>
    <lineage>
        <taxon>Eukaryota</taxon>
        <taxon>Metazoa</taxon>
        <taxon>Ecdysozoa</taxon>
        <taxon>Arthropoda</taxon>
        <taxon>Hexapoda</taxon>
        <taxon>Insecta</taxon>
        <taxon>Pterygota</taxon>
        <taxon>Neoptera</taxon>
        <taxon>Endopterygota</taxon>
        <taxon>Coleoptera</taxon>
        <taxon>Polyphaga</taxon>
        <taxon>Cucujiformia</taxon>
        <taxon>Chrysomeloidea</taxon>
        <taxon>Cerambycidae</taxon>
        <taxon>Lepturinae</taxon>
        <taxon>Rhagiini</taxon>
        <taxon>Rhamnusium</taxon>
    </lineage>
</organism>
<feature type="domain" description="C2H2-type" evidence="11">
    <location>
        <begin position="270"/>
        <end position="297"/>
    </location>
</feature>
<proteinExistence type="predicted"/>
<evidence type="ECO:0000256" key="5">
    <source>
        <dbReference type="ARBA" id="ARBA00022833"/>
    </source>
</evidence>
<evidence type="ECO:0000313" key="12">
    <source>
        <dbReference type="EMBL" id="KAJ8928641.1"/>
    </source>
</evidence>
<protein>
    <recommendedName>
        <fullName evidence="11">C2H2-type domain-containing protein</fullName>
    </recommendedName>
</protein>
<keyword evidence="6" id="KW-0805">Transcription regulation</keyword>
<dbReference type="PANTHER" id="PTHR24399">
    <property type="entry name" value="ZINC FINGER AND BTB DOMAIN-CONTAINING"/>
    <property type="match status" value="1"/>
</dbReference>
<reference evidence="12" key="1">
    <citation type="journal article" date="2023" name="Insect Mol. Biol.">
        <title>Genome sequencing provides insights into the evolution of gene families encoding plant cell wall-degrading enzymes in longhorned beetles.</title>
        <authorList>
            <person name="Shin N.R."/>
            <person name="Okamura Y."/>
            <person name="Kirsch R."/>
            <person name="Pauchet Y."/>
        </authorList>
    </citation>
    <scope>NUCLEOTIDE SEQUENCE</scope>
    <source>
        <strain evidence="12">RBIC_L_NR</strain>
    </source>
</reference>
<keyword evidence="2" id="KW-0479">Metal-binding</keyword>
<dbReference type="Pfam" id="PF13912">
    <property type="entry name" value="zf-C2H2_6"/>
    <property type="match status" value="1"/>
</dbReference>
<dbReference type="Gene3D" id="3.30.160.60">
    <property type="entry name" value="Classic Zinc Finger"/>
    <property type="match status" value="7"/>
</dbReference>
<dbReference type="EMBL" id="JANEYF010005300">
    <property type="protein sequence ID" value="KAJ8928641.1"/>
    <property type="molecule type" value="Genomic_DNA"/>
</dbReference>
<dbReference type="SUPFAM" id="SSF57667">
    <property type="entry name" value="beta-beta-alpha zinc fingers"/>
    <property type="match status" value="4"/>
</dbReference>
<keyword evidence="4 10" id="KW-0863">Zinc-finger</keyword>
<keyword evidence="3" id="KW-0677">Repeat</keyword>
<keyword evidence="13" id="KW-1185">Reference proteome</keyword>
<keyword evidence="5" id="KW-0862">Zinc</keyword>
<dbReference type="PROSITE" id="PS00028">
    <property type="entry name" value="ZINC_FINGER_C2H2_1"/>
    <property type="match status" value="6"/>
</dbReference>
<evidence type="ECO:0000256" key="6">
    <source>
        <dbReference type="ARBA" id="ARBA00023015"/>
    </source>
</evidence>
<dbReference type="FunFam" id="3.30.160.60:FF:000325">
    <property type="entry name" value="ZFP90 zinc finger protein"/>
    <property type="match status" value="1"/>
</dbReference>
<evidence type="ECO:0000256" key="4">
    <source>
        <dbReference type="ARBA" id="ARBA00022771"/>
    </source>
</evidence>
<dbReference type="GO" id="GO:0000978">
    <property type="term" value="F:RNA polymerase II cis-regulatory region sequence-specific DNA binding"/>
    <property type="evidence" value="ECO:0007669"/>
    <property type="project" value="TreeGrafter"/>
</dbReference>
<dbReference type="GO" id="GO:0032502">
    <property type="term" value="P:developmental process"/>
    <property type="evidence" value="ECO:0007669"/>
    <property type="project" value="UniProtKB-ARBA"/>
</dbReference>
<dbReference type="FunFam" id="3.30.160.60:FF:000202">
    <property type="entry name" value="Zinc finger protein 574"/>
    <property type="match status" value="1"/>
</dbReference>
<evidence type="ECO:0000256" key="1">
    <source>
        <dbReference type="ARBA" id="ARBA00004123"/>
    </source>
</evidence>
<feature type="domain" description="C2H2-type" evidence="11">
    <location>
        <begin position="155"/>
        <end position="182"/>
    </location>
</feature>
<dbReference type="FunFam" id="3.30.160.60:FF:000624">
    <property type="entry name" value="zinc finger protein 697"/>
    <property type="match status" value="1"/>
</dbReference>
<dbReference type="Pfam" id="PF00096">
    <property type="entry name" value="zf-C2H2"/>
    <property type="match status" value="5"/>
</dbReference>
<dbReference type="SMART" id="SM00355">
    <property type="entry name" value="ZnF_C2H2"/>
    <property type="match status" value="8"/>
</dbReference>
<dbReference type="FunFam" id="3.30.160.60:FF:000706">
    <property type="entry name" value="Zinc finger protein"/>
    <property type="match status" value="1"/>
</dbReference>
<keyword evidence="8" id="KW-0804">Transcription</keyword>
<evidence type="ECO:0000256" key="2">
    <source>
        <dbReference type="ARBA" id="ARBA00022723"/>
    </source>
</evidence>
<feature type="domain" description="C2H2-type" evidence="11">
    <location>
        <begin position="127"/>
        <end position="154"/>
    </location>
</feature>
<evidence type="ECO:0000313" key="13">
    <source>
        <dbReference type="Proteomes" id="UP001162156"/>
    </source>
</evidence>
<feature type="domain" description="C2H2-type" evidence="11">
    <location>
        <begin position="326"/>
        <end position="353"/>
    </location>
</feature>
<dbReference type="AlphaFoldDB" id="A0AAV8WR48"/>
<evidence type="ECO:0000256" key="3">
    <source>
        <dbReference type="ARBA" id="ARBA00022737"/>
    </source>
</evidence>
<evidence type="ECO:0000256" key="10">
    <source>
        <dbReference type="PROSITE-ProRule" id="PRU00042"/>
    </source>
</evidence>
<dbReference type="PROSITE" id="PS50157">
    <property type="entry name" value="ZINC_FINGER_C2H2_2"/>
    <property type="match status" value="6"/>
</dbReference>
<evidence type="ECO:0000259" key="11">
    <source>
        <dbReference type="PROSITE" id="PS50157"/>
    </source>
</evidence>
<evidence type="ECO:0000256" key="8">
    <source>
        <dbReference type="ARBA" id="ARBA00023163"/>
    </source>
</evidence>
<evidence type="ECO:0000256" key="9">
    <source>
        <dbReference type="ARBA" id="ARBA00023242"/>
    </source>
</evidence>
<dbReference type="PANTHER" id="PTHR24399:SF23">
    <property type="entry name" value="C2H2-TYPE DOMAIN-CONTAINING PROTEIN"/>
    <property type="match status" value="1"/>
</dbReference>
<feature type="domain" description="C2H2-type" evidence="11">
    <location>
        <begin position="298"/>
        <end position="325"/>
    </location>
</feature>
<dbReference type="GO" id="GO:0001227">
    <property type="term" value="F:DNA-binding transcription repressor activity, RNA polymerase II-specific"/>
    <property type="evidence" value="ECO:0007669"/>
    <property type="project" value="TreeGrafter"/>
</dbReference>
<evidence type="ECO:0000256" key="7">
    <source>
        <dbReference type="ARBA" id="ARBA00023125"/>
    </source>
</evidence>
<dbReference type="InterPro" id="IPR013087">
    <property type="entry name" value="Znf_C2H2_type"/>
</dbReference>
<comment type="caution">
    <text evidence="12">The sequence shown here is derived from an EMBL/GenBank/DDBJ whole genome shotgun (WGS) entry which is preliminary data.</text>
</comment>
<gene>
    <name evidence="12" type="ORF">NQ314_018734</name>
</gene>
<dbReference type="GO" id="GO:0005654">
    <property type="term" value="C:nucleoplasm"/>
    <property type="evidence" value="ECO:0007669"/>
    <property type="project" value="TreeGrafter"/>
</dbReference>